<evidence type="ECO:0000313" key="2">
    <source>
        <dbReference type="Proteomes" id="UP000504618"/>
    </source>
</evidence>
<keyword evidence="2" id="KW-1185">Reference proteome</keyword>
<protein>
    <submittedName>
        <fullName evidence="3">Uncharacterized protein LOC112458105 isoform X1</fullName>
    </submittedName>
</protein>
<gene>
    <name evidence="3" type="primary">LOC112458105</name>
</gene>
<dbReference type="GeneID" id="112458105"/>
<organism evidence="2 3">
    <name type="scientific">Temnothorax curvispinosus</name>
    <dbReference type="NCBI Taxonomy" id="300111"/>
    <lineage>
        <taxon>Eukaryota</taxon>
        <taxon>Metazoa</taxon>
        <taxon>Ecdysozoa</taxon>
        <taxon>Arthropoda</taxon>
        <taxon>Hexapoda</taxon>
        <taxon>Insecta</taxon>
        <taxon>Pterygota</taxon>
        <taxon>Neoptera</taxon>
        <taxon>Endopterygota</taxon>
        <taxon>Hymenoptera</taxon>
        <taxon>Apocrita</taxon>
        <taxon>Aculeata</taxon>
        <taxon>Formicoidea</taxon>
        <taxon>Formicidae</taxon>
        <taxon>Myrmicinae</taxon>
        <taxon>Temnothorax</taxon>
    </lineage>
</organism>
<sequence>MLSKENNESSSKPSYTDTSSSDEEWKRQTKDKKKFVVEDSDETPTPTKPKRNINMKQKTLKKPVTQKKSKSQTVLKKSKQYKNIINEPYMSSVKNNISNTSFTSSLRKSNKKTVKNSSTTIETIQEQASEDVNVFSDALNVEFSEMSTDTTSLKKTLTFLYVAMKKLTIEINLMKNDFQALCNGIERLMLVKNNQISTPAFVEKYNFVKIQFTEEFKTFDSELQTNNEFAKDFVSICFAIAL</sequence>
<feature type="compositionally biased region" description="Low complexity" evidence="1">
    <location>
        <begin position="1"/>
        <end position="19"/>
    </location>
</feature>
<dbReference type="AlphaFoldDB" id="A0A6J1Q6K8"/>
<dbReference type="Proteomes" id="UP000504618">
    <property type="component" value="Unplaced"/>
</dbReference>
<feature type="compositionally biased region" description="Basic residues" evidence="1">
    <location>
        <begin position="48"/>
        <end position="76"/>
    </location>
</feature>
<dbReference type="OrthoDB" id="7698286at2759"/>
<proteinExistence type="predicted"/>
<dbReference type="RefSeq" id="XP_024877308.1">
    <property type="nucleotide sequence ID" value="XM_025021540.1"/>
</dbReference>
<evidence type="ECO:0000256" key="1">
    <source>
        <dbReference type="SAM" id="MobiDB-lite"/>
    </source>
</evidence>
<feature type="region of interest" description="Disordered" evidence="1">
    <location>
        <begin position="1"/>
        <end position="76"/>
    </location>
</feature>
<reference evidence="3" key="1">
    <citation type="submission" date="2025-08" db="UniProtKB">
        <authorList>
            <consortium name="RefSeq"/>
        </authorList>
    </citation>
    <scope>IDENTIFICATION</scope>
    <source>
        <tissue evidence="3">Whole body</tissue>
    </source>
</reference>
<evidence type="ECO:0000313" key="3">
    <source>
        <dbReference type="RefSeq" id="XP_024877308.1"/>
    </source>
</evidence>
<name>A0A6J1Q6K8_9HYME</name>
<accession>A0A6J1Q6K8</accession>